<dbReference type="Gene3D" id="3.40.630.30">
    <property type="match status" value="1"/>
</dbReference>
<feature type="compositionally biased region" description="Basic and acidic residues" evidence="3">
    <location>
        <begin position="129"/>
        <end position="144"/>
    </location>
</feature>
<feature type="compositionally biased region" description="Low complexity" evidence="3">
    <location>
        <begin position="112"/>
        <end position="128"/>
    </location>
</feature>
<dbReference type="PROSITE" id="PS51186">
    <property type="entry name" value="GNAT"/>
    <property type="match status" value="1"/>
</dbReference>
<organism evidence="5 6">
    <name type="scientific">Apiospora saccharicola</name>
    <dbReference type="NCBI Taxonomy" id="335842"/>
    <lineage>
        <taxon>Eukaryota</taxon>
        <taxon>Fungi</taxon>
        <taxon>Dikarya</taxon>
        <taxon>Ascomycota</taxon>
        <taxon>Pezizomycotina</taxon>
        <taxon>Sordariomycetes</taxon>
        <taxon>Xylariomycetidae</taxon>
        <taxon>Amphisphaeriales</taxon>
        <taxon>Apiosporaceae</taxon>
        <taxon>Apiospora</taxon>
    </lineage>
</organism>
<dbReference type="Pfam" id="PF13508">
    <property type="entry name" value="Acetyltransf_7"/>
    <property type="match status" value="1"/>
</dbReference>
<evidence type="ECO:0000259" key="4">
    <source>
        <dbReference type="PROSITE" id="PS51186"/>
    </source>
</evidence>
<dbReference type="PANTHER" id="PTHR43420">
    <property type="entry name" value="ACETYLTRANSFERASE"/>
    <property type="match status" value="1"/>
</dbReference>
<dbReference type="EMBL" id="JAQQWM010000001">
    <property type="protein sequence ID" value="KAK8083543.1"/>
    <property type="molecule type" value="Genomic_DNA"/>
</dbReference>
<dbReference type="Proteomes" id="UP001446871">
    <property type="component" value="Unassembled WGS sequence"/>
</dbReference>
<dbReference type="PANTHER" id="PTHR43420:SF47">
    <property type="entry name" value="N-ACETYLTRANSFERASE DOMAIN-CONTAINING PROTEIN"/>
    <property type="match status" value="1"/>
</dbReference>
<reference evidence="5 6" key="1">
    <citation type="submission" date="2023-01" db="EMBL/GenBank/DDBJ databases">
        <title>Analysis of 21 Apiospora genomes using comparative genomics revels a genus with tremendous synthesis potential of carbohydrate active enzymes and secondary metabolites.</title>
        <authorList>
            <person name="Sorensen T."/>
        </authorList>
    </citation>
    <scope>NUCLEOTIDE SEQUENCE [LARGE SCALE GENOMIC DNA]</scope>
    <source>
        <strain evidence="5 6">CBS 83171</strain>
    </source>
</reference>
<keyword evidence="2" id="KW-0012">Acyltransferase</keyword>
<evidence type="ECO:0000256" key="1">
    <source>
        <dbReference type="ARBA" id="ARBA00022679"/>
    </source>
</evidence>
<protein>
    <recommendedName>
        <fullName evidence="4">N-acetyltransferase domain-containing protein</fullName>
    </recommendedName>
</protein>
<sequence length="260" mass="28733">MADSNSDIVGDWAIELIPVTDAGRAFYLAEYKPFRLAALKQDPDAFGSTYAREAAFPDEAWHQRLSNPGVKTFVAVRRRDRRILSAVSLIGPMPHAGQQLLSNPTQALLSQTASSGRGSNGSSTTTTSGRKESGEGTEVEEGKEGIEGEHHRYHDHDGCDDNDDAPPLLYQNTGVYTRPEARGKGLGLQLMAAAVECARQEARRQKRECRLGVEVYKTNQAAISFYGRCGFEARGTKVPESEDDEKRPELCMFYKDFLQQ</sequence>
<evidence type="ECO:0000313" key="6">
    <source>
        <dbReference type="Proteomes" id="UP001446871"/>
    </source>
</evidence>
<name>A0ABR1WJA5_9PEZI</name>
<proteinExistence type="predicted"/>
<evidence type="ECO:0000256" key="3">
    <source>
        <dbReference type="SAM" id="MobiDB-lite"/>
    </source>
</evidence>
<evidence type="ECO:0000256" key="2">
    <source>
        <dbReference type="ARBA" id="ARBA00023315"/>
    </source>
</evidence>
<comment type="caution">
    <text evidence="5">The sequence shown here is derived from an EMBL/GenBank/DDBJ whole genome shotgun (WGS) entry which is preliminary data.</text>
</comment>
<dbReference type="SUPFAM" id="SSF55729">
    <property type="entry name" value="Acyl-CoA N-acyltransferases (Nat)"/>
    <property type="match status" value="1"/>
</dbReference>
<keyword evidence="6" id="KW-1185">Reference proteome</keyword>
<dbReference type="InterPro" id="IPR016181">
    <property type="entry name" value="Acyl_CoA_acyltransferase"/>
</dbReference>
<evidence type="ECO:0000313" key="5">
    <source>
        <dbReference type="EMBL" id="KAK8083543.1"/>
    </source>
</evidence>
<feature type="region of interest" description="Disordered" evidence="3">
    <location>
        <begin position="109"/>
        <end position="144"/>
    </location>
</feature>
<dbReference type="InterPro" id="IPR050680">
    <property type="entry name" value="YpeA/RimI_acetyltransf"/>
</dbReference>
<keyword evidence="1" id="KW-0808">Transferase</keyword>
<dbReference type="CDD" id="cd04301">
    <property type="entry name" value="NAT_SF"/>
    <property type="match status" value="1"/>
</dbReference>
<feature type="domain" description="N-acetyltransferase" evidence="4">
    <location>
        <begin position="174"/>
        <end position="260"/>
    </location>
</feature>
<gene>
    <name evidence="5" type="ORF">PG996_002324</name>
</gene>
<dbReference type="InterPro" id="IPR000182">
    <property type="entry name" value="GNAT_dom"/>
</dbReference>
<accession>A0ABR1WJA5</accession>